<dbReference type="PANTHER" id="PTHR20941">
    <property type="entry name" value="FOLATE SYNTHESIS PROTEINS"/>
    <property type="match status" value="1"/>
</dbReference>
<proteinExistence type="inferred from homology"/>
<dbReference type="AlphaFoldDB" id="A0A368NW17"/>
<evidence type="ECO:0000256" key="7">
    <source>
        <dbReference type="ARBA" id="ARBA00022842"/>
    </source>
</evidence>
<dbReference type="NCBIfam" id="TIGR01496">
    <property type="entry name" value="DHPS"/>
    <property type="match status" value="1"/>
</dbReference>
<comment type="caution">
    <text evidence="11">The sequence shown here is derived from an EMBL/GenBank/DDBJ whole genome shotgun (WGS) entry which is preliminary data.</text>
</comment>
<dbReference type="EMBL" id="QUSG01000009">
    <property type="protein sequence ID" value="KAA3525935.1"/>
    <property type="molecule type" value="Genomic_DNA"/>
</dbReference>
<dbReference type="EC" id="2.5.1.15" evidence="4 9"/>
<dbReference type="Proteomes" id="UP000436911">
    <property type="component" value="Unassembled WGS sequence"/>
</dbReference>
<comment type="similarity">
    <text evidence="9">Belongs to the DHPS family.</text>
</comment>
<evidence type="ECO:0000313" key="11">
    <source>
        <dbReference type="EMBL" id="KAA3525935.1"/>
    </source>
</evidence>
<dbReference type="GO" id="GO:0004156">
    <property type="term" value="F:dihydropteroate synthase activity"/>
    <property type="evidence" value="ECO:0007669"/>
    <property type="project" value="UniProtKB-EC"/>
</dbReference>
<dbReference type="SUPFAM" id="SSF51717">
    <property type="entry name" value="Dihydropteroate synthetase-like"/>
    <property type="match status" value="1"/>
</dbReference>
<dbReference type="PROSITE" id="PS50972">
    <property type="entry name" value="PTERIN_BINDING"/>
    <property type="match status" value="1"/>
</dbReference>
<keyword evidence="5 9" id="KW-0808">Transferase</keyword>
<evidence type="ECO:0000256" key="5">
    <source>
        <dbReference type="ARBA" id="ARBA00022679"/>
    </source>
</evidence>
<dbReference type="PROSITE" id="PS00792">
    <property type="entry name" value="DHPS_1"/>
    <property type="match status" value="1"/>
</dbReference>
<dbReference type="GO" id="GO:0005829">
    <property type="term" value="C:cytosol"/>
    <property type="evidence" value="ECO:0007669"/>
    <property type="project" value="TreeGrafter"/>
</dbReference>
<dbReference type="PANTHER" id="PTHR20941:SF1">
    <property type="entry name" value="FOLIC ACID SYNTHESIS PROTEIN FOL1"/>
    <property type="match status" value="1"/>
</dbReference>
<dbReference type="GeneID" id="60682662"/>
<dbReference type="UniPathway" id="UPA00077">
    <property type="reaction ID" value="UER00156"/>
</dbReference>
<dbReference type="OrthoDB" id="9811744at2"/>
<evidence type="ECO:0000313" key="12">
    <source>
        <dbReference type="Proteomes" id="UP000436911"/>
    </source>
</evidence>
<evidence type="ECO:0000256" key="4">
    <source>
        <dbReference type="ARBA" id="ARBA00012458"/>
    </source>
</evidence>
<evidence type="ECO:0000256" key="9">
    <source>
        <dbReference type="RuleBase" id="RU361205"/>
    </source>
</evidence>
<keyword evidence="6 9" id="KW-0479">Metal-binding</keyword>
<evidence type="ECO:0000256" key="2">
    <source>
        <dbReference type="ARBA" id="ARBA00001946"/>
    </source>
</evidence>
<evidence type="ECO:0000256" key="6">
    <source>
        <dbReference type="ARBA" id="ARBA00022723"/>
    </source>
</evidence>
<comment type="pathway">
    <text evidence="3 9">Cofactor biosynthesis; tetrahydrofolate biosynthesis; 7,8-dihydrofolate from 2-amino-4-hydroxy-6-hydroxymethyl-7,8-dihydropteridine diphosphate and 4-aminobenzoate: step 1/2.</text>
</comment>
<dbReference type="GO" id="GO:0046654">
    <property type="term" value="P:tetrahydrofolate biosynthetic process"/>
    <property type="evidence" value="ECO:0007669"/>
    <property type="project" value="UniProtKB-UniPathway"/>
</dbReference>
<dbReference type="InterPro" id="IPR006390">
    <property type="entry name" value="DHP_synth_dom"/>
</dbReference>
<dbReference type="PROSITE" id="PS00793">
    <property type="entry name" value="DHPS_2"/>
    <property type="match status" value="1"/>
</dbReference>
<accession>A0A368NW17</accession>
<reference evidence="11 12" key="1">
    <citation type="submission" date="2018-08" db="EMBL/GenBank/DDBJ databases">
        <title>Genome sequencing of Agrobacterium vitis strain ICMP 10754.</title>
        <authorList>
            <person name="Visnovsky S.B."/>
            <person name="Pitman A.R."/>
        </authorList>
    </citation>
    <scope>NUCLEOTIDE SEQUENCE [LARGE SCALE GENOMIC DNA]</scope>
    <source>
        <strain evidence="11 12">ICMP 10754</strain>
    </source>
</reference>
<evidence type="ECO:0000256" key="1">
    <source>
        <dbReference type="ARBA" id="ARBA00000012"/>
    </source>
</evidence>
<organism evidence="11 12">
    <name type="scientific">Agrobacterium vitis</name>
    <name type="common">Rhizobium vitis</name>
    <dbReference type="NCBI Taxonomy" id="373"/>
    <lineage>
        <taxon>Bacteria</taxon>
        <taxon>Pseudomonadati</taxon>
        <taxon>Pseudomonadota</taxon>
        <taxon>Alphaproteobacteria</taxon>
        <taxon>Hyphomicrobiales</taxon>
        <taxon>Rhizobiaceae</taxon>
        <taxon>Rhizobium/Agrobacterium group</taxon>
        <taxon>Agrobacterium</taxon>
    </lineage>
</organism>
<comment type="cofactor">
    <cofactor evidence="2 9">
        <name>Mg(2+)</name>
        <dbReference type="ChEBI" id="CHEBI:18420"/>
    </cofactor>
</comment>
<dbReference type="CDD" id="cd00739">
    <property type="entry name" value="DHPS"/>
    <property type="match status" value="1"/>
</dbReference>
<keyword evidence="7 9" id="KW-0460">Magnesium</keyword>
<keyword evidence="8 9" id="KW-0289">Folate biosynthesis</keyword>
<evidence type="ECO:0000259" key="10">
    <source>
        <dbReference type="PROSITE" id="PS50972"/>
    </source>
</evidence>
<dbReference type="GO" id="GO:0046872">
    <property type="term" value="F:metal ion binding"/>
    <property type="evidence" value="ECO:0007669"/>
    <property type="project" value="UniProtKB-KW"/>
</dbReference>
<dbReference type="InterPro" id="IPR000489">
    <property type="entry name" value="Pterin-binding_dom"/>
</dbReference>
<dbReference type="RefSeq" id="WP_060715980.1">
    <property type="nucleotide sequence ID" value="NZ_CP055265.1"/>
</dbReference>
<sequence length="304" mass="32045">MKISNQQWHLARGRSLTLGPQARLMAIVNVTPDSFSDGGAHSSRDEALRFALQCLEEGADILDIGGESTRPGADAVSVAQEQDRILPVIEALARETNALISVDTYRAETARLALAAGAHIVNDVHGLQREPEIADVAAAAGAGLCIMHTGRGRDVLADPIADQLLFFESSLAIARNADVAAQTIVLDPGFGFAKETVEANIGLMARCHELLDLGYPLLVGTSRKRFLGTLIGRDATGTGRDAAGRDAATAASSVLLRLQGAAIFRVHDVRTNRDALAVADAMLTMAPDDGPAAQARLREGRIDG</sequence>
<gene>
    <name evidence="11" type="primary">folP</name>
    <name evidence="11" type="ORF">DXT89_17645</name>
</gene>
<protein>
    <recommendedName>
        <fullName evidence="4 9">Dihydropteroate synthase</fullName>
        <shortName evidence="9">DHPS</shortName>
        <ecNumber evidence="4 9">2.5.1.15</ecNumber>
    </recommendedName>
    <alternativeName>
        <fullName evidence="9">Dihydropteroate pyrophosphorylase</fullName>
    </alternativeName>
</protein>
<dbReference type="Gene3D" id="3.20.20.20">
    <property type="entry name" value="Dihydropteroate synthase-like"/>
    <property type="match status" value="1"/>
</dbReference>
<name>A0A368NW17_AGRVI</name>
<comment type="function">
    <text evidence="9">Catalyzes the condensation of para-aminobenzoate (pABA) with 6-hydroxymethyl-7,8-dihydropterin diphosphate (DHPt-PP) to form 7,8-dihydropteroate (H2Pte), the immediate precursor of folate derivatives.</text>
</comment>
<dbReference type="InterPro" id="IPR011005">
    <property type="entry name" value="Dihydropteroate_synth-like_sf"/>
</dbReference>
<dbReference type="GO" id="GO:0046656">
    <property type="term" value="P:folic acid biosynthetic process"/>
    <property type="evidence" value="ECO:0007669"/>
    <property type="project" value="UniProtKB-KW"/>
</dbReference>
<feature type="domain" description="Pterin-binding" evidence="10">
    <location>
        <begin position="22"/>
        <end position="277"/>
    </location>
</feature>
<dbReference type="InterPro" id="IPR045031">
    <property type="entry name" value="DHP_synth-like"/>
</dbReference>
<evidence type="ECO:0000256" key="3">
    <source>
        <dbReference type="ARBA" id="ARBA00004763"/>
    </source>
</evidence>
<dbReference type="Pfam" id="PF00809">
    <property type="entry name" value="Pterin_bind"/>
    <property type="match status" value="1"/>
</dbReference>
<comment type="catalytic activity">
    <reaction evidence="1">
        <text>(7,8-dihydropterin-6-yl)methyl diphosphate + 4-aminobenzoate = 7,8-dihydropteroate + diphosphate</text>
        <dbReference type="Rhea" id="RHEA:19949"/>
        <dbReference type="ChEBI" id="CHEBI:17836"/>
        <dbReference type="ChEBI" id="CHEBI:17839"/>
        <dbReference type="ChEBI" id="CHEBI:33019"/>
        <dbReference type="ChEBI" id="CHEBI:72950"/>
        <dbReference type="EC" id="2.5.1.15"/>
    </reaction>
</comment>
<evidence type="ECO:0000256" key="8">
    <source>
        <dbReference type="ARBA" id="ARBA00022909"/>
    </source>
</evidence>